<proteinExistence type="predicted"/>
<organism evidence="4 5">
    <name type="scientific">Novymonas esmeraldas</name>
    <dbReference type="NCBI Taxonomy" id="1808958"/>
    <lineage>
        <taxon>Eukaryota</taxon>
        <taxon>Discoba</taxon>
        <taxon>Euglenozoa</taxon>
        <taxon>Kinetoplastea</taxon>
        <taxon>Metakinetoplastina</taxon>
        <taxon>Trypanosomatida</taxon>
        <taxon>Trypanosomatidae</taxon>
        <taxon>Novymonas</taxon>
    </lineage>
</organism>
<feature type="region of interest" description="Disordered" evidence="1">
    <location>
        <begin position="235"/>
        <end position="254"/>
    </location>
</feature>
<evidence type="ECO:0000256" key="1">
    <source>
        <dbReference type="SAM" id="MobiDB-lite"/>
    </source>
</evidence>
<reference evidence="4 5" key="1">
    <citation type="journal article" date="2021" name="MBio">
        <title>A New Model Trypanosomatid, Novymonas esmeraldas: Genomic Perception of Its 'Candidatus Pandoraea novymonadis' Endosymbiont.</title>
        <authorList>
            <person name="Zakharova A."/>
            <person name="Saura A."/>
            <person name="Butenko A."/>
            <person name="Podesvova L."/>
            <person name="Warmusova S."/>
            <person name="Kostygov A.Y."/>
            <person name="Nenarokova A."/>
            <person name="Lukes J."/>
            <person name="Opperdoes F.R."/>
            <person name="Yurchenko V."/>
        </authorList>
    </citation>
    <scope>NUCLEOTIDE SEQUENCE [LARGE SCALE GENOMIC DNA]</scope>
    <source>
        <strain evidence="4 5">E262AT.01</strain>
    </source>
</reference>
<keyword evidence="2" id="KW-0812">Transmembrane</keyword>
<comment type="caution">
    <text evidence="4">The sequence shown here is derived from an EMBL/GenBank/DDBJ whole genome shotgun (WGS) entry which is preliminary data.</text>
</comment>
<protein>
    <submittedName>
        <fullName evidence="4">Uncharacterized protein</fullName>
    </submittedName>
</protein>
<dbReference type="EMBL" id="JAECZO010000093">
    <property type="protein sequence ID" value="KAK7197053.1"/>
    <property type="molecule type" value="Genomic_DNA"/>
</dbReference>
<feature type="transmembrane region" description="Helical" evidence="2">
    <location>
        <begin position="356"/>
        <end position="378"/>
    </location>
</feature>
<dbReference type="AlphaFoldDB" id="A0AAW0ESD3"/>
<feature type="compositionally biased region" description="Polar residues" evidence="1">
    <location>
        <begin position="239"/>
        <end position="252"/>
    </location>
</feature>
<sequence>MVRRPAHPSRRGPAVMSTVLLLLLLLLVLCRSSVDAAAAAADVAAASPESLVLHTSLLELLTAEGAHWTVALGTIDAADSAATWTKMRDVRVEAQSAEPTASLLFTLPPPTNFYYGTAEPDDEADADDGRHDTDVHTVAQRRRLFGHPSLSFHGLSCEEYRAPRRGQQQHQQRQSVVQGRCFFLRDDGTEFFARYEVDSAGAAAADADGEAATQRRRRGLAHLAADGADDAVAAAPSATGSQVRHSTSSSAAWTEHISVSGGGAAGSEEHHRMGDISIDEYIHEGPDKRRSKHVVLTFAIVAAPRSGSAGWTAADGGSSYATHLRLEYMSGAFFEDMLRRDSGAAKALHTSAFRRWVWPALFVVALYAVLAAVARLVAWQKASAAGGSAAAGGGAGKPASTKKQQ</sequence>
<evidence type="ECO:0000313" key="5">
    <source>
        <dbReference type="Proteomes" id="UP001430356"/>
    </source>
</evidence>
<evidence type="ECO:0000313" key="4">
    <source>
        <dbReference type="EMBL" id="KAK7197053.1"/>
    </source>
</evidence>
<accession>A0AAW0ESD3</accession>
<feature type="region of interest" description="Disordered" evidence="1">
    <location>
        <begin position="386"/>
        <end position="405"/>
    </location>
</feature>
<keyword evidence="5" id="KW-1185">Reference proteome</keyword>
<feature type="chain" id="PRO_5043485908" evidence="3">
    <location>
        <begin position="37"/>
        <end position="405"/>
    </location>
</feature>
<dbReference type="Proteomes" id="UP001430356">
    <property type="component" value="Unassembled WGS sequence"/>
</dbReference>
<evidence type="ECO:0000256" key="2">
    <source>
        <dbReference type="SAM" id="Phobius"/>
    </source>
</evidence>
<keyword evidence="3" id="KW-0732">Signal</keyword>
<keyword evidence="2" id="KW-1133">Transmembrane helix</keyword>
<name>A0AAW0ESD3_9TRYP</name>
<keyword evidence="2" id="KW-0472">Membrane</keyword>
<gene>
    <name evidence="4" type="ORF">NESM_000649300</name>
</gene>
<evidence type="ECO:0000256" key="3">
    <source>
        <dbReference type="SAM" id="SignalP"/>
    </source>
</evidence>
<feature type="signal peptide" evidence="3">
    <location>
        <begin position="1"/>
        <end position="36"/>
    </location>
</feature>